<keyword evidence="2" id="KW-1133">Transmembrane helix</keyword>
<accession>A0ABX7B8A4</accession>
<proteinExistence type="predicted"/>
<dbReference type="Proteomes" id="UP000595197">
    <property type="component" value="Chromosome"/>
</dbReference>
<dbReference type="PANTHER" id="PTHR41386:SF1">
    <property type="entry name" value="MEMBRANE PROTEIN"/>
    <property type="match status" value="1"/>
</dbReference>
<gene>
    <name evidence="3" type="ORF">IGS68_05045</name>
</gene>
<organism evidence="3 4">
    <name type="scientific">Skermanella cutis</name>
    <dbReference type="NCBI Taxonomy" id="2775420"/>
    <lineage>
        <taxon>Bacteria</taxon>
        <taxon>Pseudomonadati</taxon>
        <taxon>Pseudomonadota</taxon>
        <taxon>Alphaproteobacteria</taxon>
        <taxon>Rhodospirillales</taxon>
        <taxon>Azospirillaceae</taxon>
        <taxon>Skermanella</taxon>
    </lineage>
</organism>
<feature type="transmembrane region" description="Helical" evidence="2">
    <location>
        <begin position="92"/>
        <end position="115"/>
    </location>
</feature>
<reference evidence="3" key="1">
    <citation type="submission" date="2021-02" db="EMBL/GenBank/DDBJ databases">
        <title>Skermanella TT6 skin isolate.</title>
        <authorList>
            <person name="Lee K."/>
            <person name="Ganzorig M."/>
        </authorList>
    </citation>
    <scope>NUCLEOTIDE SEQUENCE</scope>
    <source>
        <strain evidence="3">TT6</strain>
    </source>
</reference>
<name>A0ABX7B8A4_9PROT</name>
<keyword evidence="1" id="KW-0175">Coiled coil</keyword>
<evidence type="ECO:0000256" key="2">
    <source>
        <dbReference type="SAM" id="Phobius"/>
    </source>
</evidence>
<feature type="coiled-coil region" evidence="1">
    <location>
        <begin position="134"/>
        <end position="176"/>
    </location>
</feature>
<keyword evidence="2" id="KW-0472">Membrane</keyword>
<keyword evidence="2" id="KW-0812">Transmembrane</keyword>
<keyword evidence="4" id="KW-1185">Reference proteome</keyword>
<protein>
    <submittedName>
        <fullName evidence="3">DUF1003 domain-containing protein</fullName>
    </submittedName>
</protein>
<dbReference type="Pfam" id="PF06210">
    <property type="entry name" value="DUF1003"/>
    <property type="match status" value="1"/>
</dbReference>
<dbReference type="PANTHER" id="PTHR41386">
    <property type="entry name" value="INTEGRAL MEMBRANE PROTEIN-RELATED"/>
    <property type="match status" value="1"/>
</dbReference>
<evidence type="ECO:0000313" key="4">
    <source>
        <dbReference type="Proteomes" id="UP000595197"/>
    </source>
</evidence>
<feature type="transmembrane region" description="Helical" evidence="2">
    <location>
        <begin position="66"/>
        <end position="86"/>
    </location>
</feature>
<evidence type="ECO:0000256" key="1">
    <source>
        <dbReference type="SAM" id="Coils"/>
    </source>
</evidence>
<evidence type="ECO:0000313" key="3">
    <source>
        <dbReference type="EMBL" id="QQP90611.1"/>
    </source>
</evidence>
<dbReference type="RefSeq" id="WP_201077823.1">
    <property type="nucleotide sequence ID" value="NZ_CP067420.1"/>
</dbReference>
<dbReference type="InterPro" id="IPR010406">
    <property type="entry name" value="DUF1003"/>
</dbReference>
<dbReference type="EMBL" id="CP067420">
    <property type="protein sequence ID" value="QQP90611.1"/>
    <property type="molecule type" value="Genomic_DNA"/>
</dbReference>
<sequence>MAVQGDKVGTSKANGVRARLTEEEHRLLSRLRHRKPARNPPAEAGGPGLGDRLADRVAAVVGSWRFIIIQAALLILWIVANLFAWWSAWDPYPFILLNLVLSFQAAFTAPVIMMSQNRQGDIDRMNAQHDYEVNTKAELEIELLHQKIDLLREQEIALLLKMVSRFEQRMEAMQEAAAVRGADGPGGE</sequence>